<dbReference type="Proteomes" id="UP000070700">
    <property type="component" value="Unassembled WGS sequence"/>
</dbReference>
<keyword evidence="2" id="KW-0472">Membrane</keyword>
<feature type="region of interest" description="Disordered" evidence="1">
    <location>
        <begin position="184"/>
        <end position="226"/>
    </location>
</feature>
<evidence type="ECO:0000256" key="2">
    <source>
        <dbReference type="SAM" id="Phobius"/>
    </source>
</evidence>
<accession>A0A194X6M2</accession>
<feature type="transmembrane region" description="Helical" evidence="2">
    <location>
        <begin position="66"/>
        <end position="91"/>
    </location>
</feature>
<dbReference type="OrthoDB" id="3562862at2759"/>
<feature type="compositionally biased region" description="Polar residues" evidence="1">
    <location>
        <begin position="191"/>
        <end position="201"/>
    </location>
</feature>
<dbReference type="InParanoid" id="A0A194X6M2"/>
<sequence>MSAHLRRLNRYTMHAPISKLSRHRLRQVHTHPYPQTQPEYPTPYHAQAHPLQISTAAMHVTPVEMVILMGALGILVALLCWIGWIIFTYVFQFVKDKIDDFNVGKRTRARVYRREQEIEDTPRKLGKAVNTVATAAKHLFEGLTRSGGWRDREGGERRGLLQEVEREARQYGYHEGTLYEDRTRYVDGDGTSESTGSAKTTVTHRDDCGGQQCGESGQPRKRSIEV</sequence>
<dbReference type="KEGG" id="psco:LY89DRAFT_670921"/>
<keyword evidence="2" id="KW-1133">Transmembrane helix</keyword>
<protein>
    <submittedName>
        <fullName evidence="3">Uncharacterized protein</fullName>
    </submittedName>
</protein>
<evidence type="ECO:0000313" key="3">
    <source>
        <dbReference type="EMBL" id="KUJ15452.1"/>
    </source>
</evidence>
<keyword evidence="2" id="KW-0812">Transmembrane</keyword>
<proteinExistence type="predicted"/>
<dbReference type="AlphaFoldDB" id="A0A194X6M2"/>
<reference evidence="3 4" key="1">
    <citation type="submission" date="2015-10" db="EMBL/GenBank/DDBJ databases">
        <title>Full genome of DAOMC 229536 Phialocephala scopiformis, a fungal endophyte of spruce producing the potent anti-insectan compound rugulosin.</title>
        <authorList>
            <consortium name="DOE Joint Genome Institute"/>
            <person name="Walker A.K."/>
            <person name="Frasz S.L."/>
            <person name="Seifert K.A."/>
            <person name="Miller J.D."/>
            <person name="Mondo S.J."/>
            <person name="Labutti K."/>
            <person name="Lipzen A."/>
            <person name="Dockter R."/>
            <person name="Kennedy M."/>
            <person name="Grigoriev I.V."/>
            <person name="Spatafora J.W."/>
        </authorList>
    </citation>
    <scope>NUCLEOTIDE SEQUENCE [LARGE SCALE GENOMIC DNA]</scope>
    <source>
        <strain evidence="3 4">CBS 120377</strain>
    </source>
</reference>
<evidence type="ECO:0000313" key="4">
    <source>
        <dbReference type="Proteomes" id="UP000070700"/>
    </source>
</evidence>
<organism evidence="3 4">
    <name type="scientific">Mollisia scopiformis</name>
    <name type="common">Conifer needle endophyte fungus</name>
    <name type="synonym">Phialocephala scopiformis</name>
    <dbReference type="NCBI Taxonomy" id="149040"/>
    <lineage>
        <taxon>Eukaryota</taxon>
        <taxon>Fungi</taxon>
        <taxon>Dikarya</taxon>
        <taxon>Ascomycota</taxon>
        <taxon>Pezizomycotina</taxon>
        <taxon>Leotiomycetes</taxon>
        <taxon>Helotiales</taxon>
        <taxon>Mollisiaceae</taxon>
        <taxon>Mollisia</taxon>
    </lineage>
</organism>
<dbReference type="EMBL" id="KQ947418">
    <property type="protein sequence ID" value="KUJ15452.1"/>
    <property type="molecule type" value="Genomic_DNA"/>
</dbReference>
<gene>
    <name evidence="3" type="ORF">LY89DRAFT_670921</name>
</gene>
<name>A0A194X6M2_MOLSC</name>
<keyword evidence="4" id="KW-1185">Reference proteome</keyword>
<dbReference type="GeneID" id="28822924"/>
<dbReference type="RefSeq" id="XP_018069807.1">
    <property type="nucleotide sequence ID" value="XM_018213198.1"/>
</dbReference>
<evidence type="ECO:0000256" key="1">
    <source>
        <dbReference type="SAM" id="MobiDB-lite"/>
    </source>
</evidence>